<evidence type="ECO:0000259" key="4">
    <source>
        <dbReference type="Pfam" id="PF02826"/>
    </source>
</evidence>
<dbReference type="PANTHER" id="PTHR43333">
    <property type="entry name" value="2-HACID_DH_C DOMAIN-CONTAINING PROTEIN"/>
    <property type="match status" value="1"/>
</dbReference>
<dbReference type="PANTHER" id="PTHR43333:SF1">
    <property type="entry name" value="D-ISOMER SPECIFIC 2-HYDROXYACID DEHYDROGENASE NAD-BINDING DOMAIN-CONTAINING PROTEIN"/>
    <property type="match status" value="1"/>
</dbReference>
<dbReference type="Gene3D" id="3.40.50.720">
    <property type="entry name" value="NAD(P)-binding Rossmann-like Domain"/>
    <property type="match status" value="2"/>
</dbReference>
<dbReference type="Pfam" id="PF02826">
    <property type="entry name" value="2-Hacid_dh_C"/>
    <property type="match status" value="1"/>
</dbReference>
<accession>A0A094QBW2</accession>
<dbReference type="AlphaFoldDB" id="A0A094QBW2"/>
<dbReference type="EMBL" id="JNSK01000001">
    <property type="protein sequence ID" value="KGA20872.1"/>
    <property type="molecule type" value="Genomic_DNA"/>
</dbReference>
<evidence type="ECO:0000256" key="1">
    <source>
        <dbReference type="ARBA" id="ARBA00023002"/>
    </source>
</evidence>
<dbReference type="InterPro" id="IPR006139">
    <property type="entry name" value="D-isomer_2_OHA_DH_cat_dom"/>
</dbReference>
<name>A0A094QBW2_9ZZZZ</name>
<keyword evidence="2" id="KW-0520">NAD</keyword>
<gene>
    <name evidence="5" type="ORF">GM50_0820</name>
</gene>
<evidence type="ECO:0000313" key="5">
    <source>
        <dbReference type="EMBL" id="KGA20872.1"/>
    </source>
</evidence>
<dbReference type="CDD" id="cd12166">
    <property type="entry name" value="2-Hacid_dh_7"/>
    <property type="match status" value="1"/>
</dbReference>
<evidence type="ECO:0008006" key="6">
    <source>
        <dbReference type="Google" id="ProtNLM"/>
    </source>
</evidence>
<evidence type="ECO:0000256" key="2">
    <source>
        <dbReference type="ARBA" id="ARBA00023027"/>
    </source>
</evidence>
<feature type="domain" description="D-isomer specific 2-hydroxyacid dehydrogenase catalytic" evidence="3">
    <location>
        <begin position="50"/>
        <end position="293"/>
    </location>
</feature>
<dbReference type="GO" id="GO:0016616">
    <property type="term" value="F:oxidoreductase activity, acting on the CH-OH group of donors, NAD or NADP as acceptor"/>
    <property type="evidence" value="ECO:0007669"/>
    <property type="project" value="InterPro"/>
</dbReference>
<organism evidence="5">
    <name type="scientific">freshwater metagenome</name>
    <dbReference type="NCBI Taxonomy" id="449393"/>
    <lineage>
        <taxon>unclassified sequences</taxon>
        <taxon>metagenomes</taxon>
        <taxon>ecological metagenomes</taxon>
    </lineage>
</organism>
<sequence>MTVVWTQWGDLNLPSGITHLPTDGIAPAASDLDSIEFFVPRYMGGPAAIAIIPEMKSLKVIQSPNAGVDDVLKIRPEGVMLCNAAGVHDASTAELAVALAIASRRGFADFAADQAQGRWAHVRKPSLADSNVAIVGYGNIGKTIAAMLSNFEVTITAFTRSGSDGSLTFDHFDRLLPTFDVIILIVPLTEQTHHLMNAKRLAAMKDGAALINVARGPVVETEALIAELNSGRITAGLDVTDPEPLPAGHPLWSAKNVIITPHVGGDSQAFIPRGRKLVEEQLARYASGQPLLHIVAQ</sequence>
<proteinExistence type="predicted"/>
<dbReference type="InterPro" id="IPR006140">
    <property type="entry name" value="D-isomer_DH_NAD-bd"/>
</dbReference>
<comment type="caution">
    <text evidence="5">The sequence shown here is derived from an EMBL/GenBank/DDBJ whole genome shotgun (WGS) entry which is preliminary data.</text>
</comment>
<protein>
    <recommendedName>
        <fullName evidence="6">D-isomer specific 2-hydroxyacid dehydrogenase NAD-binding domain-containing protein</fullName>
    </recommendedName>
</protein>
<dbReference type="GO" id="GO:0051287">
    <property type="term" value="F:NAD binding"/>
    <property type="evidence" value="ECO:0007669"/>
    <property type="project" value="InterPro"/>
</dbReference>
<dbReference type="InterPro" id="IPR029752">
    <property type="entry name" value="D-isomer_DH_CS1"/>
</dbReference>
<dbReference type="InterPro" id="IPR036291">
    <property type="entry name" value="NAD(P)-bd_dom_sf"/>
</dbReference>
<feature type="domain" description="D-isomer specific 2-hydroxyacid dehydrogenase NAD-binding" evidence="4">
    <location>
        <begin position="97"/>
        <end position="264"/>
    </location>
</feature>
<keyword evidence="1" id="KW-0560">Oxidoreductase</keyword>
<reference evidence="5" key="1">
    <citation type="submission" date="2014-05" db="EMBL/GenBank/DDBJ databases">
        <title>Key roles for freshwater Actinobacteria revealed by deep metagenomic sequencing.</title>
        <authorList>
            <person name="Ghai R."/>
            <person name="Mizuno C.M."/>
            <person name="Picazo A."/>
            <person name="Camacho A."/>
            <person name="Rodriguez-Valera F."/>
        </authorList>
    </citation>
    <scope>NUCLEOTIDE SEQUENCE</scope>
</reference>
<dbReference type="Pfam" id="PF00389">
    <property type="entry name" value="2-Hacid_dh"/>
    <property type="match status" value="1"/>
</dbReference>
<dbReference type="SUPFAM" id="SSF51735">
    <property type="entry name" value="NAD(P)-binding Rossmann-fold domains"/>
    <property type="match status" value="1"/>
</dbReference>
<dbReference type="PROSITE" id="PS00065">
    <property type="entry name" value="D_2_HYDROXYACID_DH_1"/>
    <property type="match status" value="1"/>
</dbReference>
<evidence type="ECO:0000259" key="3">
    <source>
        <dbReference type="Pfam" id="PF00389"/>
    </source>
</evidence>